<accession>A0AAU8J7W9</accession>
<feature type="domain" description="vWA-MoxR associated protein N-terminal HTH" evidence="1">
    <location>
        <begin position="1"/>
        <end position="83"/>
    </location>
</feature>
<dbReference type="AlphaFoldDB" id="A0AAU8J7W9"/>
<dbReference type="InterPro" id="IPR013324">
    <property type="entry name" value="RNA_pol_sigma_r3/r4-like"/>
</dbReference>
<reference evidence="2" key="1">
    <citation type="submission" date="2024-07" db="EMBL/GenBank/DDBJ databases">
        <authorList>
            <person name="Kim Y.J."/>
            <person name="Jeong J.Y."/>
        </authorList>
    </citation>
    <scope>NUCLEOTIDE SEQUENCE</scope>
    <source>
        <strain evidence="2">GIHE-MW2</strain>
    </source>
</reference>
<dbReference type="RefSeq" id="WP_054468827.1">
    <property type="nucleotide sequence ID" value="NZ_CP159837.1"/>
</dbReference>
<evidence type="ECO:0000259" key="1">
    <source>
        <dbReference type="Pfam" id="PF26355"/>
    </source>
</evidence>
<protein>
    <submittedName>
        <fullName evidence="2">ATPase</fullName>
    </submittedName>
</protein>
<sequence>MTITEILQITDRLILSQTGKHLNDLQETVIKGAWQGQTYQVIAEECQHSESRIRDVGYELWNLLSKALGEDIKKNNFCSTFEKLNIESYPNSSPK</sequence>
<organism evidence="2">
    <name type="scientific">Planktothricoides raciborskii GIHE-MW2</name>
    <dbReference type="NCBI Taxonomy" id="2792601"/>
    <lineage>
        <taxon>Bacteria</taxon>
        <taxon>Bacillati</taxon>
        <taxon>Cyanobacteriota</taxon>
        <taxon>Cyanophyceae</taxon>
        <taxon>Oscillatoriophycideae</taxon>
        <taxon>Oscillatoriales</taxon>
        <taxon>Oscillatoriaceae</taxon>
        <taxon>Planktothricoides</taxon>
    </lineage>
</organism>
<dbReference type="SUPFAM" id="SSF88659">
    <property type="entry name" value="Sigma3 and sigma4 domains of RNA polymerase sigma factors"/>
    <property type="match status" value="1"/>
</dbReference>
<name>A0AAU8J7W9_9CYAN</name>
<proteinExistence type="predicted"/>
<dbReference type="EMBL" id="CP159837">
    <property type="protein sequence ID" value="XCM34922.1"/>
    <property type="molecule type" value="Genomic_DNA"/>
</dbReference>
<dbReference type="InterPro" id="IPR058651">
    <property type="entry name" value="HTH_VMAP-M9"/>
</dbReference>
<dbReference type="Pfam" id="PF26355">
    <property type="entry name" value="HTH_VMAP-M9"/>
    <property type="match status" value="1"/>
</dbReference>
<evidence type="ECO:0000313" key="2">
    <source>
        <dbReference type="EMBL" id="XCM34922.1"/>
    </source>
</evidence>
<gene>
    <name evidence="2" type="ORF">ABWT76_003565</name>
</gene>